<feature type="compositionally biased region" description="Low complexity" evidence="1">
    <location>
        <begin position="611"/>
        <end position="628"/>
    </location>
</feature>
<sequence>MSFTVPRRPHTSQGTGRREITPFNFSASSKFLPLPTLPQSPVTQTAFGIDEHVSCDTAATDEHDRTVVSAQICFIRPIPHLIDIKSRSQMQTPHPSTSRSPSVMARMFSPRKKATSLSSVDSGSASGHGHLIASTVPRKKAISIASITSNETEDPLIASSPTNSSTNLSMRKGFEPVGHIAQTNKPLWRIRPQSPPDNTRRPYTSSSVSASSLSLSLEQRSRVPRRSASASETGTGGGWWPFGRKRRDSELDQTIEDAEASGSGEDTDEIRRPSDLGPASEVMDISPAYEKPLPEIPIDELSPVSPLHRDQPDRELTDVALISRILGYLPTSIVARHALVSHLWLDAARVVIYGCIDLRLNLDRGSESKDGSATAGVDLQSERRRLRRQLQLMVETLGVRNGQLFEGTWGLLMDEWPFGWELNEVEVDVDVEDTQTDAASVRTEYTAYTESDFSSDATSVMLEVPSSPVYRLSNSPIKSTFAASQDIQVPNNARASPQALLTNLIASLPSLTTLCLPSFHLPILKHHVAFGLRKVEFLREIDLEEMLKWLDGMVGVVDVRIGSRAIEAPAVDQLDKGRPSGKHEPQDENDSHKLWSTNTKRRKRKTFLIISTRSSSSSGSTTPLASATFPGTSFPMPPTTPLSEKRSSALSSGSDSASIDRPTSLLTPPGLQLPPSVYPSPLQTVFRPVSKSPDVNTPSPPLDPLSPTSSGSQSPTASAYHTPTLVPSSPVTSSTPSSPVDPITPLTPCTPFYLQSSPACSPPSTPRGHSDNDMAIEELCVKTTLLPSLRVFHGPLHLVKLVVPPRRKTLQEVRIVIRGTVLDGTVKTGDVTRGLEMDGQSALEDVGLYFAEDTDRRTVEKILGAVGVAAFPSEVEGDEKMQKGATTLEVVLAPRFRVHPNQQKSNEIMYKTVHSMLPRYNGLEALVLRRDAPLDAVDAERDAHDETIQERLVEDTNAVGASVAAKPDTPSDPKTNDNYIKPRFITYELANRTCDFLGEAENTGSKGDEKAIRECNSKTSAGSSDAKGVIFTIRSAYITSHKFAKSIDALPTVR</sequence>
<evidence type="ECO:0000313" key="2">
    <source>
        <dbReference type="EMBL" id="KAK7047662.1"/>
    </source>
</evidence>
<protein>
    <submittedName>
        <fullName evidence="2">Uncharacterized protein</fullName>
    </submittedName>
</protein>
<feature type="compositionally biased region" description="Low complexity" evidence="1">
    <location>
        <begin position="722"/>
        <end position="743"/>
    </location>
</feature>
<evidence type="ECO:0000256" key="1">
    <source>
        <dbReference type="SAM" id="MobiDB-lite"/>
    </source>
</evidence>
<feature type="region of interest" description="Disordered" evidence="1">
    <location>
        <begin position="1"/>
        <end position="20"/>
    </location>
</feature>
<reference evidence="2 3" key="1">
    <citation type="submission" date="2024-01" db="EMBL/GenBank/DDBJ databases">
        <title>A draft genome for a cacao thread blight-causing isolate of Paramarasmius palmivorus.</title>
        <authorList>
            <person name="Baruah I.K."/>
            <person name="Bukari Y."/>
            <person name="Amoako-Attah I."/>
            <person name="Meinhardt L.W."/>
            <person name="Bailey B.A."/>
            <person name="Cohen S.P."/>
        </authorList>
    </citation>
    <scope>NUCLEOTIDE SEQUENCE [LARGE SCALE GENOMIC DNA]</scope>
    <source>
        <strain evidence="2 3">GH-12</strain>
    </source>
</reference>
<comment type="caution">
    <text evidence="2">The sequence shown here is derived from an EMBL/GenBank/DDBJ whole genome shotgun (WGS) entry which is preliminary data.</text>
</comment>
<feature type="region of interest" description="Disordered" evidence="1">
    <location>
        <begin position="179"/>
        <end position="282"/>
    </location>
</feature>
<organism evidence="2 3">
    <name type="scientific">Paramarasmius palmivorus</name>
    <dbReference type="NCBI Taxonomy" id="297713"/>
    <lineage>
        <taxon>Eukaryota</taxon>
        <taxon>Fungi</taxon>
        <taxon>Dikarya</taxon>
        <taxon>Basidiomycota</taxon>
        <taxon>Agaricomycotina</taxon>
        <taxon>Agaricomycetes</taxon>
        <taxon>Agaricomycetidae</taxon>
        <taxon>Agaricales</taxon>
        <taxon>Marasmiineae</taxon>
        <taxon>Marasmiaceae</taxon>
        <taxon>Paramarasmius</taxon>
    </lineage>
</organism>
<proteinExistence type="predicted"/>
<feature type="region of interest" description="Disordered" evidence="1">
    <location>
        <begin position="571"/>
        <end position="743"/>
    </location>
</feature>
<dbReference type="AlphaFoldDB" id="A0AAW0D7G2"/>
<feature type="compositionally biased region" description="Low complexity" evidence="1">
    <location>
        <begin position="648"/>
        <end position="657"/>
    </location>
</feature>
<dbReference type="Proteomes" id="UP001383192">
    <property type="component" value="Unassembled WGS sequence"/>
</dbReference>
<gene>
    <name evidence="2" type="ORF">VNI00_006430</name>
</gene>
<feature type="compositionally biased region" description="Basic and acidic residues" evidence="1">
    <location>
        <begin position="573"/>
        <end position="593"/>
    </location>
</feature>
<feature type="compositionally biased region" description="Low complexity" evidence="1">
    <location>
        <begin position="205"/>
        <end position="217"/>
    </location>
</feature>
<dbReference type="EMBL" id="JAYKXP010000019">
    <property type="protein sequence ID" value="KAK7047662.1"/>
    <property type="molecule type" value="Genomic_DNA"/>
</dbReference>
<evidence type="ECO:0000313" key="3">
    <source>
        <dbReference type="Proteomes" id="UP001383192"/>
    </source>
</evidence>
<keyword evidence="3" id="KW-1185">Reference proteome</keyword>
<name>A0AAW0D7G2_9AGAR</name>
<accession>A0AAW0D7G2</accession>